<protein>
    <recommendedName>
        <fullName evidence="10">YitT family protein</fullName>
    </recommendedName>
</protein>
<evidence type="ECO:0000256" key="1">
    <source>
        <dbReference type="ARBA" id="ARBA00004651"/>
    </source>
</evidence>
<name>A1BAZ5_PARDP</name>
<feature type="transmembrane region" description="Helical" evidence="7">
    <location>
        <begin position="147"/>
        <end position="165"/>
    </location>
</feature>
<keyword evidence="2" id="KW-1003">Cell membrane</keyword>
<reference evidence="9" key="1">
    <citation type="submission" date="2006-12" db="EMBL/GenBank/DDBJ databases">
        <title>Complete sequence of plasmid 1 of Paracoccus denitrificans PD1222.</title>
        <authorList>
            <person name="Copeland A."/>
            <person name="Lucas S."/>
            <person name="Lapidus A."/>
            <person name="Barry K."/>
            <person name="Detter J.C."/>
            <person name="Glavina del Rio T."/>
            <person name="Hammon N."/>
            <person name="Israni S."/>
            <person name="Dalin E."/>
            <person name="Tice H."/>
            <person name="Pitluck S."/>
            <person name="Munk A.C."/>
            <person name="Brettin T."/>
            <person name="Bruce D."/>
            <person name="Han C."/>
            <person name="Tapia R."/>
            <person name="Gilna P."/>
            <person name="Schmutz J."/>
            <person name="Larimer F."/>
            <person name="Land M."/>
            <person name="Hauser L."/>
            <person name="Kyrpides N."/>
            <person name="Lykidis A."/>
            <person name="Spiro S."/>
            <person name="Richardson D.J."/>
            <person name="Moir J.W.B."/>
            <person name="Ferguson S.J."/>
            <person name="van Spanning R.J.M."/>
            <person name="Richardson P."/>
        </authorList>
    </citation>
    <scope>NUCLEOTIDE SEQUENCE [LARGE SCALE GENOMIC DNA]</scope>
    <source>
        <strain evidence="9">Pd 1222</strain>
        <plasmid evidence="9">pPD1222</plasmid>
    </source>
</reference>
<dbReference type="EnsemblBacteria" id="ABL72689">
    <property type="protein sequence ID" value="ABL72689"/>
    <property type="gene ID" value="Pden_4626"/>
</dbReference>
<dbReference type="EMBL" id="CP000491">
    <property type="protein sequence ID" value="ABL72689.1"/>
    <property type="molecule type" value="Genomic_DNA"/>
</dbReference>
<gene>
    <name evidence="8" type="ordered locus">Pden_4626</name>
</gene>
<evidence type="ECO:0000256" key="2">
    <source>
        <dbReference type="ARBA" id="ARBA00022475"/>
    </source>
</evidence>
<evidence type="ECO:0008006" key="10">
    <source>
        <dbReference type="Google" id="ProtNLM"/>
    </source>
</evidence>
<dbReference type="Proteomes" id="UP000000361">
    <property type="component" value="Chromosome 1"/>
</dbReference>
<dbReference type="HOGENOM" id="CLU_063199_3_0_5"/>
<dbReference type="InterPro" id="IPR051461">
    <property type="entry name" value="UPF0750_membrane"/>
</dbReference>
<dbReference type="Pfam" id="PF02588">
    <property type="entry name" value="YitT_membrane"/>
    <property type="match status" value="1"/>
</dbReference>
<keyword evidence="9" id="KW-1185">Reference proteome</keyword>
<dbReference type="AlphaFoldDB" id="A1BAZ5"/>
<keyword evidence="8" id="KW-0614">Plasmid</keyword>
<evidence type="ECO:0000313" key="9">
    <source>
        <dbReference type="Proteomes" id="UP000000361"/>
    </source>
</evidence>
<feature type="transmembrane region" description="Helical" evidence="7">
    <location>
        <begin position="186"/>
        <end position="207"/>
    </location>
</feature>
<feature type="region of interest" description="Disordered" evidence="6">
    <location>
        <begin position="1"/>
        <end position="20"/>
    </location>
</feature>
<dbReference type="eggNOG" id="COG1284">
    <property type="taxonomic scope" value="Bacteria"/>
</dbReference>
<evidence type="ECO:0000256" key="3">
    <source>
        <dbReference type="ARBA" id="ARBA00022692"/>
    </source>
</evidence>
<sequence>MSQALPEVSASAGRSADPLPDRDPVVAGAAPASAHLSRLARAATDHSPLEDMQGIFTGALLGALGLALLSHLGLLTSGAAGLALIVSYASGLDVSLSMLLVNAPFLVLAGLRMGRAFTIKTLVSVGLLSFLTSLQPHLVSFGRIEPAAGAVMAGLLLGFAVLALFRHRASFGGAGILAILLQDRRGWRAGYTQLAMDLVVLAAALAVADRSSVAYSLISAMVLNLFLAINHRTDRYVAR</sequence>
<proteinExistence type="predicted"/>
<dbReference type="KEGG" id="pde:Pden_4626"/>
<evidence type="ECO:0000256" key="5">
    <source>
        <dbReference type="ARBA" id="ARBA00023136"/>
    </source>
</evidence>
<keyword evidence="3 7" id="KW-0812">Transmembrane</keyword>
<dbReference type="InterPro" id="IPR003740">
    <property type="entry name" value="YitT"/>
</dbReference>
<evidence type="ECO:0000256" key="6">
    <source>
        <dbReference type="SAM" id="MobiDB-lite"/>
    </source>
</evidence>
<evidence type="ECO:0000313" key="8">
    <source>
        <dbReference type="EMBL" id="ABL72689.1"/>
    </source>
</evidence>
<organism evidence="8 9">
    <name type="scientific">Paracoccus denitrificans (strain Pd 1222)</name>
    <dbReference type="NCBI Taxonomy" id="318586"/>
    <lineage>
        <taxon>Bacteria</taxon>
        <taxon>Pseudomonadati</taxon>
        <taxon>Pseudomonadota</taxon>
        <taxon>Alphaproteobacteria</taxon>
        <taxon>Rhodobacterales</taxon>
        <taxon>Paracoccaceae</taxon>
        <taxon>Paracoccus</taxon>
    </lineage>
</organism>
<accession>A1BAZ5</accession>
<evidence type="ECO:0000256" key="4">
    <source>
        <dbReference type="ARBA" id="ARBA00022989"/>
    </source>
</evidence>
<feature type="transmembrane region" description="Helical" evidence="7">
    <location>
        <begin position="213"/>
        <end position="229"/>
    </location>
</feature>
<evidence type="ECO:0000256" key="7">
    <source>
        <dbReference type="SAM" id="Phobius"/>
    </source>
</evidence>
<feature type="transmembrane region" description="Helical" evidence="7">
    <location>
        <begin position="117"/>
        <end position="135"/>
    </location>
</feature>
<feature type="transmembrane region" description="Helical" evidence="7">
    <location>
        <begin position="80"/>
        <end position="105"/>
    </location>
</feature>
<keyword evidence="5 7" id="KW-0472">Membrane</keyword>
<geneLocation type="plasmid" evidence="9">
    <name>pPD1222</name>
</geneLocation>
<dbReference type="PANTHER" id="PTHR33545">
    <property type="entry name" value="UPF0750 MEMBRANE PROTEIN YITT-RELATED"/>
    <property type="match status" value="1"/>
</dbReference>
<feature type="transmembrane region" description="Helical" evidence="7">
    <location>
        <begin position="55"/>
        <end position="74"/>
    </location>
</feature>
<comment type="subcellular location">
    <subcellularLocation>
        <location evidence="1">Cell membrane</location>
        <topology evidence="1">Multi-pass membrane protein</topology>
    </subcellularLocation>
</comment>
<dbReference type="GO" id="GO:0005886">
    <property type="term" value="C:plasma membrane"/>
    <property type="evidence" value="ECO:0007669"/>
    <property type="project" value="UniProtKB-SubCell"/>
</dbReference>
<keyword evidence="4 7" id="KW-1133">Transmembrane helix</keyword>
<dbReference type="PANTHER" id="PTHR33545:SF5">
    <property type="entry name" value="UPF0750 MEMBRANE PROTEIN YITT"/>
    <property type="match status" value="1"/>
</dbReference>